<comment type="caution">
    <text evidence="3">The sequence shown here is derived from an EMBL/GenBank/DDBJ whole genome shotgun (WGS) entry which is preliminary data.</text>
</comment>
<dbReference type="RefSeq" id="WP_085367082.1">
    <property type="nucleotide sequence ID" value="NZ_CAUJPZ010000013.1"/>
</dbReference>
<dbReference type="AlphaFoldDB" id="A0A1X3D234"/>
<reference evidence="4" key="1">
    <citation type="submission" date="2017-01" db="EMBL/GenBank/DDBJ databases">
        <authorList>
            <person name="Wolfgang W.J."/>
            <person name="Cole J."/>
            <person name="Wroblewski D."/>
            <person name="Mcginnis J."/>
            <person name="Musser K.A."/>
        </authorList>
    </citation>
    <scope>NUCLEOTIDE SEQUENCE [LARGE SCALE GENOMIC DNA]</scope>
    <source>
        <strain evidence="4">DSM 19151</strain>
    </source>
</reference>
<feature type="domain" description="Phosphoribosyltransferase" evidence="2">
    <location>
        <begin position="95"/>
        <end position="173"/>
    </location>
</feature>
<dbReference type="GeneID" id="94581602"/>
<dbReference type="CDD" id="cd06223">
    <property type="entry name" value="PRTases_typeI"/>
    <property type="match status" value="1"/>
</dbReference>
<dbReference type="SUPFAM" id="SSF53271">
    <property type="entry name" value="PRTase-like"/>
    <property type="match status" value="1"/>
</dbReference>
<dbReference type="PANTHER" id="PTHR47505">
    <property type="entry name" value="DNA UTILIZATION PROTEIN YHGH"/>
    <property type="match status" value="1"/>
</dbReference>
<organism evidence="3 4">
    <name type="scientific">Neisseria dentiae</name>
    <dbReference type="NCBI Taxonomy" id="194197"/>
    <lineage>
        <taxon>Bacteria</taxon>
        <taxon>Pseudomonadati</taxon>
        <taxon>Pseudomonadota</taxon>
        <taxon>Betaproteobacteria</taxon>
        <taxon>Neisseriales</taxon>
        <taxon>Neisseriaceae</taxon>
        <taxon>Neisseria</taxon>
    </lineage>
</organism>
<dbReference type="EMBL" id="MTBO01000054">
    <property type="protein sequence ID" value="OSI13836.1"/>
    <property type="molecule type" value="Genomic_DNA"/>
</dbReference>
<dbReference type="STRING" id="194197.BWD09_12315"/>
<dbReference type="InterPro" id="IPR051910">
    <property type="entry name" value="ComF/GntX_DNA_util-trans"/>
</dbReference>
<dbReference type="GO" id="GO:0016757">
    <property type="term" value="F:glycosyltransferase activity"/>
    <property type="evidence" value="ECO:0007669"/>
    <property type="project" value="UniProtKB-KW"/>
</dbReference>
<evidence type="ECO:0000256" key="1">
    <source>
        <dbReference type="ARBA" id="ARBA00008007"/>
    </source>
</evidence>
<evidence type="ECO:0000313" key="3">
    <source>
        <dbReference type="EMBL" id="OSI13836.1"/>
    </source>
</evidence>
<dbReference type="Gene3D" id="3.40.50.2020">
    <property type="match status" value="1"/>
</dbReference>
<comment type="similarity">
    <text evidence="1">Belongs to the ComF/GntX family.</text>
</comment>
<keyword evidence="3" id="KW-0808">Transferase</keyword>
<accession>A0A1X3D234</accession>
<evidence type="ECO:0000313" key="4">
    <source>
        <dbReference type="Proteomes" id="UP000193118"/>
    </source>
</evidence>
<sequence>MAIELYGNWTKGFALDNHMQQSIFLGHNELGHPQFDNQRSMVGEWIYQLKYRNKIQNVALLVDFILNQFKGLESLNLIVPAPFTLERANQPVQLIAQELSSRLNIPCYSILKKSHTHEPLKNIQNKSEKLEILRKCILVDDIDLNNKNILIVDDLFDSGATLEISTEKLLAKRANQVFVLAMTKTKG</sequence>
<evidence type="ECO:0000259" key="2">
    <source>
        <dbReference type="Pfam" id="PF00156"/>
    </source>
</evidence>
<gene>
    <name evidence="3" type="ORF">BWD09_12315</name>
</gene>
<name>A0A1X3D234_9NEIS</name>
<keyword evidence="3" id="KW-0328">Glycosyltransferase</keyword>
<dbReference type="OrthoDB" id="9779910at2"/>
<protein>
    <submittedName>
        <fullName evidence="3">Phosphoribosyltransferase</fullName>
    </submittedName>
</protein>
<dbReference type="Proteomes" id="UP000193118">
    <property type="component" value="Unassembled WGS sequence"/>
</dbReference>
<dbReference type="PANTHER" id="PTHR47505:SF1">
    <property type="entry name" value="DNA UTILIZATION PROTEIN YHGH"/>
    <property type="match status" value="1"/>
</dbReference>
<keyword evidence="4" id="KW-1185">Reference proteome</keyword>
<dbReference type="InterPro" id="IPR029057">
    <property type="entry name" value="PRTase-like"/>
</dbReference>
<dbReference type="Pfam" id="PF00156">
    <property type="entry name" value="Pribosyltran"/>
    <property type="match status" value="1"/>
</dbReference>
<proteinExistence type="inferred from homology"/>
<dbReference type="InterPro" id="IPR000836">
    <property type="entry name" value="PRTase_dom"/>
</dbReference>